<comment type="caution">
    <text evidence="1">The sequence shown here is derived from an EMBL/GenBank/DDBJ whole genome shotgun (WGS) entry which is preliminary data.</text>
</comment>
<reference evidence="1" key="1">
    <citation type="submission" date="2016-10" db="EMBL/GenBank/DDBJ databases">
        <title>Sequence of Gallionella enrichment culture.</title>
        <authorList>
            <person name="Poehlein A."/>
            <person name="Muehling M."/>
            <person name="Daniel R."/>
        </authorList>
    </citation>
    <scope>NUCLEOTIDE SEQUENCE</scope>
</reference>
<dbReference type="AlphaFoldDB" id="A0A1J5PPD7"/>
<proteinExistence type="predicted"/>
<dbReference type="EMBL" id="MLJW01006110">
    <property type="protein sequence ID" value="OIQ67155.1"/>
    <property type="molecule type" value="Genomic_DNA"/>
</dbReference>
<evidence type="ECO:0000313" key="1">
    <source>
        <dbReference type="EMBL" id="OIQ67155.1"/>
    </source>
</evidence>
<gene>
    <name evidence="1" type="ORF">GALL_512680</name>
</gene>
<accession>A0A1J5PPD7</accession>
<name>A0A1J5PPD7_9ZZZZ</name>
<protein>
    <submittedName>
        <fullName evidence="1">Uncharacterized protein</fullName>
    </submittedName>
</protein>
<sequence>MRLIQYPQRHQHQTGTQIDLRQQIVFDVGLLDLGFALVACAGNRMLDFEFGIHTQFIVETVPEKQHEAIEVDLILDGAILVIAV</sequence>
<organism evidence="1">
    <name type="scientific">mine drainage metagenome</name>
    <dbReference type="NCBI Taxonomy" id="410659"/>
    <lineage>
        <taxon>unclassified sequences</taxon>
        <taxon>metagenomes</taxon>
        <taxon>ecological metagenomes</taxon>
    </lineage>
</organism>